<dbReference type="GO" id="GO:0005975">
    <property type="term" value="P:carbohydrate metabolic process"/>
    <property type="evidence" value="ECO:0007669"/>
    <property type="project" value="UniProtKB-ARBA"/>
</dbReference>
<dbReference type="InterPro" id="IPR014756">
    <property type="entry name" value="Ig_E-set"/>
</dbReference>
<dbReference type="NCBIfam" id="NF047353">
    <property type="entry name" value="tube_lmo2291"/>
    <property type="match status" value="1"/>
</dbReference>
<dbReference type="InterPro" id="IPR013783">
    <property type="entry name" value="Ig-like_fold"/>
</dbReference>
<dbReference type="Proteomes" id="UP000306192">
    <property type="component" value="Unassembled WGS sequence"/>
</dbReference>
<accession>A0A4T2BVN7</accession>
<evidence type="ECO:0000259" key="1">
    <source>
        <dbReference type="Pfam" id="PF01833"/>
    </source>
</evidence>
<gene>
    <name evidence="2" type="ORF">D4765_14440</name>
</gene>
<dbReference type="AlphaFoldDB" id="A0A4T2BVN7"/>
<evidence type="ECO:0000313" key="2">
    <source>
        <dbReference type="EMBL" id="TIH33678.1"/>
    </source>
</evidence>
<feature type="domain" description="IPT/TIG" evidence="1">
    <location>
        <begin position="152"/>
        <end position="230"/>
    </location>
</feature>
<protein>
    <recommendedName>
        <fullName evidence="1">IPT/TIG domain-containing protein</fullName>
    </recommendedName>
</protein>
<dbReference type="Gene3D" id="2.60.40.10">
    <property type="entry name" value="Immunoglobulins"/>
    <property type="match status" value="1"/>
</dbReference>
<proteinExistence type="predicted"/>
<dbReference type="RefSeq" id="WP_136643000.1">
    <property type="nucleotide sequence ID" value="NZ_QYRT01000033.1"/>
</dbReference>
<dbReference type="SUPFAM" id="SSF81296">
    <property type="entry name" value="E set domains"/>
    <property type="match status" value="1"/>
</dbReference>
<sequence>MSVALARRFRVDISTDNTTWVKYGGITDFASTENPTTQAADTYDTNGFNGFEKTMTGWQNVVKALMPTTAGIPSDPGQLLADQTRFQFGSLARLYTRWYDRNGGLDAWTGIALVDWNQSKTGVADIDEVTVTFKGDGALTRISNPFNAPVVPVVTSASPSGAAAGAQVTIGGSGFLTTMATTGVKFGGVNASSWVIISDSVLVAIMPTGSAGSAPVTVTNGIGTSNALAYTRS</sequence>
<dbReference type="EMBL" id="QYRT01000033">
    <property type="protein sequence ID" value="TIH33678.1"/>
    <property type="molecule type" value="Genomic_DNA"/>
</dbReference>
<evidence type="ECO:0000313" key="3">
    <source>
        <dbReference type="Proteomes" id="UP000306192"/>
    </source>
</evidence>
<dbReference type="InterPro" id="IPR002909">
    <property type="entry name" value="IPT_dom"/>
</dbReference>
<reference evidence="2 3" key="1">
    <citation type="journal article" date="2019" name="Microorganisms">
        <title>Systematic Affiliation and Genome Analysis of Subtercola vilae DB165(T) with Particular Emphasis on Cold Adaptation of an Isolate from a High-Altitude Cold Volcano Lake.</title>
        <authorList>
            <person name="Villalobos A.S."/>
            <person name="Wiese J."/>
            <person name="Imhoff J.F."/>
            <person name="Dorador C."/>
            <person name="Keller A."/>
            <person name="Hentschel U."/>
        </authorList>
    </citation>
    <scope>NUCLEOTIDE SEQUENCE [LARGE SCALE GENOMIC DNA]</scope>
    <source>
        <strain evidence="2 3">DB165</strain>
    </source>
</reference>
<name>A0A4T2BVN7_9MICO</name>
<keyword evidence="3" id="KW-1185">Reference proteome</keyword>
<dbReference type="Pfam" id="PF01833">
    <property type="entry name" value="TIG"/>
    <property type="match status" value="1"/>
</dbReference>
<comment type="caution">
    <text evidence="2">The sequence shown here is derived from an EMBL/GenBank/DDBJ whole genome shotgun (WGS) entry which is preliminary data.</text>
</comment>
<dbReference type="OrthoDB" id="3268635at2"/>
<organism evidence="2 3">
    <name type="scientific">Subtercola vilae</name>
    <dbReference type="NCBI Taxonomy" id="2056433"/>
    <lineage>
        <taxon>Bacteria</taxon>
        <taxon>Bacillati</taxon>
        <taxon>Actinomycetota</taxon>
        <taxon>Actinomycetes</taxon>
        <taxon>Micrococcales</taxon>
        <taxon>Microbacteriaceae</taxon>
        <taxon>Subtercola</taxon>
    </lineage>
</organism>